<dbReference type="AlphaFoldDB" id="A0AAV4WG60"/>
<dbReference type="EMBL" id="BPLQ01014667">
    <property type="protein sequence ID" value="GIY81727.1"/>
    <property type="molecule type" value="Genomic_DNA"/>
</dbReference>
<keyword evidence="1" id="KW-0812">Transmembrane</keyword>
<protein>
    <submittedName>
        <fullName evidence="2">Uncharacterized protein</fullName>
    </submittedName>
</protein>
<evidence type="ECO:0000256" key="1">
    <source>
        <dbReference type="SAM" id="Phobius"/>
    </source>
</evidence>
<evidence type="ECO:0000313" key="3">
    <source>
        <dbReference type="Proteomes" id="UP001054837"/>
    </source>
</evidence>
<organism evidence="2 3">
    <name type="scientific">Caerostris darwini</name>
    <dbReference type="NCBI Taxonomy" id="1538125"/>
    <lineage>
        <taxon>Eukaryota</taxon>
        <taxon>Metazoa</taxon>
        <taxon>Ecdysozoa</taxon>
        <taxon>Arthropoda</taxon>
        <taxon>Chelicerata</taxon>
        <taxon>Arachnida</taxon>
        <taxon>Araneae</taxon>
        <taxon>Araneomorphae</taxon>
        <taxon>Entelegynae</taxon>
        <taxon>Araneoidea</taxon>
        <taxon>Araneidae</taxon>
        <taxon>Caerostris</taxon>
    </lineage>
</organism>
<evidence type="ECO:0000313" key="2">
    <source>
        <dbReference type="EMBL" id="GIY81727.1"/>
    </source>
</evidence>
<proteinExistence type="predicted"/>
<feature type="transmembrane region" description="Helical" evidence="1">
    <location>
        <begin position="72"/>
        <end position="93"/>
    </location>
</feature>
<dbReference type="Proteomes" id="UP001054837">
    <property type="component" value="Unassembled WGS sequence"/>
</dbReference>
<sequence length="163" mass="18456">MSIDLFKSLNSIQHRFGVRKSTNAILAQTHSHKRINSTTISDSIQWEEISKVFYKILRLLPSADHKSLKMRYILCFAVIFAFATGLSGFRLAIRLCFRDPVADTKNDCAYCNLRTLSSTAGQQDNVWTAQQKHCILTACRKQHPSQKILPTLVPLQSMRAESG</sequence>
<name>A0AAV4WG60_9ARAC</name>
<reference evidence="2 3" key="1">
    <citation type="submission" date="2021-06" db="EMBL/GenBank/DDBJ databases">
        <title>Caerostris darwini draft genome.</title>
        <authorList>
            <person name="Kono N."/>
            <person name="Arakawa K."/>
        </authorList>
    </citation>
    <scope>NUCLEOTIDE SEQUENCE [LARGE SCALE GENOMIC DNA]</scope>
</reference>
<comment type="caution">
    <text evidence="2">The sequence shown here is derived from an EMBL/GenBank/DDBJ whole genome shotgun (WGS) entry which is preliminary data.</text>
</comment>
<keyword evidence="1" id="KW-0472">Membrane</keyword>
<accession>A0AAV4WG60</accession>
<keyword evidence="1" id="KW-1133">Transmembrane helix</keyword>
<gene>
    <name evidence="2" type="primary">AVEN_147155_1</name>
    <name evidence="2" type="ORF">CDAR_430931</name>
</gene>
<keyword evidence="3" id="KW-1185">Reference proteome</keyword>